<feature type="transmembrane region" description="Helical" evidence="11">
    <location>
        <begin position="698"/>
        <end position="716"/>
    </location>
</feature>
<dbReference type="Pfam" id="PF07562">
    <property type="entry name" value="NCD3G"/>
    <property type="match status" value="1"/>
</dbReference>
<dbReference type="Pfam" id="PF01094">
    <property type="entry name" value="ANF_receptor"/>
    <property type="match status" value="1"/>
</dbReference>
<evidence type="ECO:0000256" key="3">
    <source>
        <dbReference type="ARBA" id="ARBA00022692"/>
    </source>
</evidence>
<keyword evidence="6" id="KW-0297">G-protein coupled receptor</keyword>
<evidence type="ECO:0000256" key="12">
    <source>
        <dbReference type="SAM" id="SignalP"/>
    </source>
</evidence>
<evidence type="ECO:0000313" key="14">
    <source>
        <dbReference type="Proteomes" id="UP001652622"/>
    </source>
</evidence>
<evidence type="ECO:0000256" key="1">
    <source>
        <dbReference type="ARBA" id="ARBA00004651"/>
    </source>
</evidence>
<dbReference type="CDD" id="cd15283">
    <property type="entry name" value="7tmC_V2R_pheromone"/>
    <property type="match status" value="1"/>
</dbReference>
<evidence type="ECO:0000256" key="9">
    <source>
        <dbReference type="ARBA" id="ARBA00023180"/>
    </source>
</evidence>
<dbReference type="Gene3D" id="3.40.50.2300">
    <property type="match status" value="2"/>
</dbReference>
<dbReference type="InterPro" id="IPR009030">
    <property type="entry name" value="Growth_fac_rcpt_cys_sf"/>
</dbReference>
<dbReference type="Pfam" id="PF00003">
    <property type="entry name" value="7tm_3"/>
    <property type="match status" value="1"/>
</dbReference>
<evidence type="ECO:0000256" key="2">
    <source>
        <dbReference type="ARBA" id="ARBA00022475"/>
    </source>
</evidence>
<dbReference type="SUPFAM" id="SSF57184">
    <property type="entry name" value="Growth factor receptor domain"/>
    <property type="match status" value="1"/>
</dbReference>
<keyword evidence="10" id="KW-0807">Transducer</keyword>
<dbReference type="PRINTS" id="PR01535">
    <property type="entry name" value="VOMERONASL2R"/>
</dbReference>
<keyword evidence="4 12" id="KW-0732">Signal</keyword>
<keyword evidence="8" id="KW-0675">Receptor</keyword>
<evidence type="ECO:0000256" key="4">
    <source>
        <dbReference type="ARBA" id="ARBA00022729"/>
    </source>
</evidence>
<evidence type="ECO:0000313" key="15">
    <source>
        <dbReference type="RefSeq" id="XP_060549365.1"/>
    </source>
</evidence>
<dbReference type="PANTHER" id="PTHR24061:SF599">
    <property type="entry name" value="G-PROTEIN COUPLED RECEPTORS FAMILY 3 PROFILE DOMAIN-CONTAINING PROTEIN"/>
    <property type="match status" value="1"/>
</dbReference>
<dbReference type="InterPro" id="IPR017978">
    <property type="entry name" value="GPCR_3_C"/>
</dbReference>
<dbReference type="Gene3D" id="2.10.50.30">
    <property type="entry name" value="GPCR, family 3, nine cysteines domain"/>
    <property type="match status" value="1"/>
</dbReference>
<feature type="transmembrane region" description="Helical" evidence="11">
    <location>
        <begin position="621"/>
        <end position="641"/>
    </location>
</feature>
<feature type="transmembrane region" description="Helical" evidence="11">
    <location>
        <begin position="803"/>
        <end position="825"/>
    </location>
</feature>
<feature type="chain" id="PRO_5045782311" evidence="12">
    <location>
        <begin position="19"/>
        <end position="849"/>
    </location>
</feature>
<evidence type="ECO:0000256" key="10">
    <source>
        <dbReference type="ARBA" id="ARBA00023224"/>
    </source>
</evidence>
<evidence type="ECO:0000256" key="7">
    <source>
        <dbReference type="ARBA" id="ARBA00023136"/>
    </source>
</evidence>
<dbReference type="RefSeq" id="XP_060549365.1">
    <property type="nucleotide sequence ID" value="XM_060693382.1"/>
</dbReference>
<keyword evidence="3 11" id="KW-0812">Transmembrane</keyword>
<feature type="transmembrane region" description="Helical" evidence="11">
    <location>
        <begin position="743"/>
        <end position="765"/>
    </location>
</feature>
<evidence type="ECO:0000256" key="6">
    <source>
        <dbReference type="ARBA" id="ARBA00023040"/>
    </source>
</evidence>
<dbReference type="InterPro" id="IPR038550">
    <property type="entry name" value="GPCR_3_9-Cys_sf"/>
</dbReference>
<dbReference type="SUPFAM" id="SSF53822">
    <property type="entry name" value="Periplasmic binding protein-like I"/>
    <property type="match status" value="1"/>
</dbReference>
<keyword evidence="7 11" id="KW-0472">Membrane</keyword>
<evidence type="ECO:0000256" key="5">
    <source>
        <dbReference type="ARBA" id="ARBA00022989"/>
    </source>
</evidence>
<dbReference type="InterPro" id="IPR004073">
    <property type="entry name" value="GPCR_3_vmron_rcpt_2"/>
</dbReference>
<dbReference type="Proteomes" id="UP001652622">
    <property type="component" value="Unplaced"/>
</dbReference>
<gene>
    <name evidence="15" type="primary">LOC117659167</name>
</gene>
<accession>A0ABM3ZLW7</accession>
<protein>
    <submittedName>
        <fullName evidence="15">Vomeronasal type-2 receptor 26-like</fullName>
    </submittedName>
</protein>
<dbReference type="PROSITE" id="PS00981">
    <property type="entry name" value="G_PROTEIN_RECEP_F3_3"/>
    <property type="match status" value="1"/>
</dbReference>
<dbReference type="InterPro" id="IPR000068">
    <property type="entry name" value="GPCR_3_Ca_sens_rcpt-rel"/>
</dbReference>
<dbReference type="InterPro" id="IPR000337">
    <property type="entry name" value="GPCR_3"/>
</dbReference>
<feature type="transmembrane region" description="Helical" evidence="11">
    <location>
        <begin position="653"/>
        <end position="678"/>
    </location>
</feature>
<sequence length="849" mass="95727">MNLLLLLLMLLLSQPISGKLRMKCPLTLEHQDGEKPWSYYRPGDHLIAVITSETKISPVMFPFDAAPSSQSNSSISSDRSKILRFIFATQVVNKNSQLLQNLTLGYDIHDNNMNTIGTSDALLDMLSSGEANVPNYSCGRKDHLLALVDAAVRDISIQMSTLADTYKVPQITYNIVSAALSDKSQFSFFYRILPKEGFHYPGIVKLLLHFRWTLIGLFASDTEKGENSMRALSPMLVRNGICAVISEQISPAGHTAPLRVAISKWRQVNVFVHIVEYFAVWDRIHLFHSTLKSLPEPIEGKVWIIAVLGEREIKRHIFLKYIHSVWIYIFQLKKSPKDSSFEPDLFVQPQVGDQSFLCSFSEDIISVKGRRRCTQKSPLKTKVERNWLLYICNYHVYSLINGLAHALNAAYSSISKRRRKEGEESLGTQRLQPWQFHPFLKKNEFCNLSHVKLYLDQNGDVTGDLNLVSLIVQSREDPVRKQVGTFERQRLIIDPDALSQLKLLNKSLPQSKCVENCHPGFFKQARKEEPVCCYDCIPCPEGTISTQEDTEKCTKCPDDQYPNESRVQCIPKRITFLSYEEHLGIILVSIALLLFLTTGFILIIFIKYLETPIVKANNRDLSYILLVSLLLCFLSSFFFIGQPRKATCLLRQTVFSIVFSIAVSSVLAKTITVVLAFLASKPGNKVRRWLGKSLANSIILSGSAGQIFICSLWLGISPPFPDSDLHSQHGAIILQCNEGSVTMFYVVLGYMCFLAAICFTVAFLARNLPGAFNEAKLITFSMLVFCSVWISFVPTYLSTKGKSMVIVQVFSILASSAGLLGCIFFPKCFIIILRPDLNTKEHLMIKVEK</sequence>
<feature type="domain" description="G-protein coupled receptors family 3 profile" evidence="13">
    <location>
        <begin position="583"/>
        <end position="847"/>
    </location>
</feature>
<dbReference type="InterPro" id="IPR001828">
    <property type="entry name" value="ANF_lig-bd_rcpt"/>
</dbReference>
<dbReference type="InterPro" id="IPR011500">
    <property type="entry name" value="GPCR_3_9-Cys_dom"/>
</dbReference>
<dbReference type="InterPro" id="IPR028082">
    <property type="entry name" value="Peripla_BP_I"/>
</dbReference>
<name>A0ABM3ZLW7_PANGU</name>
<keyword evidence="5 11" id="KW-1133">Transmembrane helix</keyword>
<dbReference type="PROSITE" id="PS50259">
    <property type="entry name" value="G_PROTEIN_RECEP_F3_4"/>
    <property type="match status" value="1"/>
</dbReference>
<dbReference type="PANTHER" id="PTHR24061">
    <property type="entry name" value="CALCIUM-SENSING RECEPTOR-RELATED"/>
    <property type="match status" value="1"/>
</dbReference>
<comment type="subcellular location">
    <subcellularLocation>
        <location evidence="1">Cell membrane</location>
        <topology evidence="1">Multi-pass membrane protein</topology>
    </subcellularLocation>
</comment>
<reference evidence="15" key="1">
    <citation type="submission" date="2025-08" db="UniProtKB">
        <authorList>
            <consortium name="RefSeq"/>
        </authorList>
    </citation>
    <scope>IDENTIFICATION</scope>
    <source>
        <tissue evidence="15">Blood</tissue>
    </source>
</reference>
<evidence type="ECO:0000256" key="8">
    <source>
        <dbReference type="ARBA" id="ARBA00023170"/>
    </source>
</evidence>
<proteinExistence type="predicted"/>
<feature type="transmembrane region" description="Helical" evidence="11">
    <location>
        <begin position="777"/>
        <end position="797"/>
    </location>
</feature>
<evidence type="ECO:0000256" key="11">
    <source>
        <dbReference type="SAM" id="Phobius"/>
    </source>
</evidence>
<evidence type="ECO:0000259" key="13">
    <source>
        <dbReference type="PROSITE" id="PS50259"/>
    </source>
</evidence>
<dbReference type="PRINTS" id="PR00248">
    <property type="entry name" value="GPCRMGR"/>
</dbReference>
<keyword evidence="2" id="KW-1003">Cell membrane</keyword>
<feature type="transmembrane region" description="Helical" evidence="11">
    <location>
        <begin position="583"/>
        <end position="609"/>
    </location>
</feature>
<keyword evidence="9" id="KW-0325">Glycoprotein</keyword>
<keyword evidence="14" id="KW-1185">Reference proteome</keyword>
<dbReference type="InterPro" id="IPR017979">
    <property type="entry name" value="GPCR_3_CS"/>
</dbReference>
<organism evidence="14 15">
    <name type="scientific">Pantherophis guttatus</name>
    <name type="common">Corn snake</name>
    <name type="synonym">Elaphe guttata</name>
    <dbReference type="NCBI Taxonomy" id="94885"/>
    <lineage>
        <taxon>Eukaryota</taxon>
        <taxon>Metazoa</taxon>
        <taxon>Chordata</taxon>
        <taxon>Craniata</taxon>
        <taxon>Vertebrata</taxon>
        <taxon>Euteleostomi</taxon>
        <taxon>Lepidosauria</taxon>
        <taxon>Squamata</taxon>
        <taxon>Bifurcata</taxon>
        <taxon>Unidentata</taxon>
        <taxon>Episquamata</taxon>
        <taxon>Toxicofera</taxon>
        <taxon>Serpentes</taxon>
        <taxon>Colubroidea</taxon>
        <taxon>Colubridae</taxon>
        <taxon>Colubrinae</taxon>
        <taxon>Pantherophis</taxon>
    </lineage>
</organism>
<dbReference type="GeneID" id="117659167"/>
<feature type="signal peptide" evidence="12">
    <location>
        <begin position="1"/>
        <end position="18"/>
    </location>
</feature>